<dbReference type="Gene3D" id="1.20.1260.10">
    <property type="match status" value="1"/>
</dbReference>
<dbReference type="Pfam" id="PF09537">
    <property type="entry name" value="DUF2383"/>
    <property type="match status" value="1"/>
</dbReference>
<dbReference type="InterPro" id="IPR012347">
    <property type="entry name" value="Ferritin-like"/>
</dbReference>
<dbReference type="RefSeq" id="WP_128416280.1">
    <property type="nucleotide sequence ID" value="NZ_MDEJ01000020.1"/>
</dbReference>
<evidence type="ECO:0000313" key="2">
    <source>
        <dbReference type="EMBL" id="PPU97589.1"/>
    </source>
</evidence>
<keyword evidence="3" id="KW-1185">Reference proteome</keyword>
<feature type="domain" description="DUF2383" evidence="1">
    <location>
        <begin position="7"/>
        <end position="114"/>
    </location>
</feature>
<dbReference type="InterPro" id="IPR019052">
    <property type="entry name" value="DUF2383"/>
</dbReference>
<protein>
    <recommendedName>
        <fullName evidence="1">DUF2383 domain-containing protein</fullName>
    </recommendedName>
</protein>
<reference evidence="3" key="1">
    <citation type="submission" date="2016-08" db="EMBL/GenBank/DDBJ databases">
        <authorList>
            <person name="Merda D."/>
            <person name="Briand M."/>
            <person name="Taghouti G."/>
            <person name="Carrere S."/>
            <person name="Gouzy J."/>
            <person name="Portier P."/>
            <person name="Jacques M.-A."/>
            <person name="Fischer-Le Saux M."/>
        </authorList>
    </citation>
    <scope>NUCLEOTIDE SEQUENCE [LARGE SCALE GENOMIC DNA]</scope>
    <source>
        <strain evidence="3">CFBP1817</strain>
    </source>
</reference>
<dbReference type="OrthoDB" id="268257at2"/>
<proteinExistence type="predicted"/>
<evidence type="ECO:0000313" key="3">
    <source>
        <dbReference type="Proteomes" id="UP000239939"/>
    </source>
</evidence>
<name>A0A2S7EWQ3_9XANT</name>
<comment type="caution">
    <text evidence="2">The sequence shown here is derived from an EMBL/GenBank/DDBJ whole genome shotgun (WGS) entry which is preliminary data.</text>
</comment>
<accession>A0A2S7EWQ3</accession>
<dbReference type="EMBL" id="MDEJ01000020">
    <property type="protein sequence ID" value="PPU97589.1"/>
    <property type="molecule type" value="Genomic_DNA"/>
</dbReference>
<gene>
    <name evidence="2" type="ORF">XpopCFBP1817_05090</name>
</gene>
<dbReference type="InterPro" id="IPR011971">
    <property type="entry name" value="CHP02284"/>
</dbReference>
<dbReference type="AlphaFoldDB" id="A0A2S7EWQ3"/>
<sequence length="151" mass="16338">MSIQRKTEHSLNDLIAISRDGKEFYDEAATKVGDAELATLFRRIAGVKSDIVSNLSNVVAAAGGTPETSGTMVGTMQQFYCKVRATLGDAKYGYVAELEESEDRLLKAFDETIADQDTPAAARDAALRLLPGVRACHDVMRSRKHAMKSAA</sequence>
<evidence type="ECO:0000259" key="1">
    <source>
        <dbReference type="Pfam" id="PF09537"/>
    </source>
</evidence>
<dbReference type="NCBIfam" id="TIGR02284">
    <property type="entry name" value="PA2169 family four-helix-bundle protein"/>
    <property type="match status" value="1"/>
</dbReference>
<organism evidence="2 3">
    <name type="scientific">Xanthomonas populi</name>
    <dbReference type="NCBI Taxonomy" id="53414"/>
    <lineage>
        <taxon>Bacteria</taxon>
        <taxon>Pseudomonadati</taxon>
        <taxon>Pseudomonadota</taxon>
        <taxon>Gammaproteobacteria</taxon>
        <taxon>Lysobacterales</taxon>
        <taxon>Lysobacteraceae</taxon>
        <taxon>Xanthomonas</taxon>
    </lineage>
</organism>
<dbReference type="Proteomes" id="UP000239939">
    <property type="component" value="Unassembled WGS sequence"/>
</dbReference>